<dbReference type="Pfam" id="PF01212">
    <property type="entry name" value="Beta_elim_lyase"/>
    <property type="match status" value="1"/>
</dbReference>
<dbReference type="GO" id="GO:0008732">
    <property type="term" value="F:L-allo-threonine aldolase activity"/>
    <property type="evidence" value="ECO:0007669"/>
    <property type="project" value="TreeGrafter"/>
</dbReference>
<reference evidence="5 6" key="1">
    <citation type="submission" date="2019-10" db="EMBL/GenBank/DDBJ databases">
        <title>Dictyobacter vulcani sp. nov., within the class Ktedonobacteria, isolated from soil of volcanic Mt. Zao.</title>
        <authorList>
            <person name="Zheng Y."/>
            <person name="Wang C.M."/>
            <person name="Sakai Y."/>
            <person name="Abe K."/>
            <person name="Yokota A."/>
            <person name="Yabe S."/>
        </authorList>
    </citation>
    <scope>NUCLEOTIDE SEQUENCE [LARGE SCALE GENOMIC DNA]</scope>
    <source>
        <strain evidence="5 6">W12</strain>
    </source>
</reference>
<dbReference type="InterPro" id="IPR015422">
    <property type="entry name" value="PyrdxlP-dep_Trfase_small"/>
</dbReference>
<dbReference type="PANTHER" id="PTHR48097">
    <property type="entry name" value="L-THREONINE ALDOLASE-RELATED"/>
    <property type="match status" value="1"/>
</dbReference>
<evidence type="ECO:0000256" key="3">
    <source>
        <dbReference type="ARBA" id="ARBA00022898"/>
    </source>
</evidence>
<dbReference type="InterPro" id="IPR015424">
    <property type="entry name" value="PyrdxlP-dep_Trfase"/>
</dbReference>
<name>A0A5J4KX77_9CHLR</name>
<dbReference type="Gene3D" id="3.90.1150.10">
    <property type="entry name" value="Aspartate Aminotransferase, domain 1"/>
    <property type="match status" value="1"/>
</dbReference>
<dbReference type="InterPro" id="IPR001597">
    <property type="entry name" value="ArAA_b-elim_lyase/Thr_aldolase"/>
</dbReference>
<evidence type="ECO:0000313" key="6">
    <source>
        <dbReference type="Proteomes" id="UP000326912"/>
    </source>
</evidence>
<comment type="caution">
    <text evidence="5">The sequence shown here is derived from an EMBL/GenBank/DDBJ whole genome shotgun (WGS) entry which is preliminary data.</text>
</comment>
<comment type="cofactor">
    <cofactor evidence="1">
        <name>pyridoxal 5'-phosphate</name>
        <dbReference type="ChEBI" id="CHEBI:597326"/>
    </cofactor>
</comment>
<dbReference type="PANTHER" id="PTHR48097:SF9">
    <property type="entry name" value="L-THREONINE ALDOLASE"/>
    <property type="match status" value="1"/>
</dbReference>
<dbReference type="InterPro" id="IPR015421">
    <property type="entry name" value="PyrdxlP-dep_Trfase_major"/>
</dbReference>
<evidence type="ECO:0000256" key="1">
    <source>
        <dbReference type="ARBA" id="ARBA00001933"/>
    </source>
</evidence>
<protein>
    <recommendedName>
        <fullName evidence="4">Aromatic amino acid beta-eliminating lyase/threonine aldolase domain-containing protein</fullName>
    </recommendedName>
</protein>
<dbReference type="GO" id="GO:0006545">
    <property type="term" value="P:glycine biosynthetic process"/>
    <property type="evidence" value="ECO:0007669"/>
    <property type="project" value="TreeGrafter"/>
</dbReference>
<evidence type="ECO:0000313" key="5">
    <source>
        <dbReference type="EMBL" id="GER91150.1"/>
    </source>
</evidence>
<proteinExistence type="inferred from homology"/>
<dbReference type="EMBL" id="BKZW01000003">
    <property type="protein sequence ID" value="GER91150.1"/>
    <property type="molecule type" value="Genomic_DNA"/>
</dbReference>
<keyword evidence="3" id="KW-0663">Pyridoxal phosphate</keyword>
<dbReference type="Gene3D" id="3.40.640.10">
    <property type="entry name" value="Type I PLP-dependent aspartate aminotransferase-like (Major domain)"/>
    <property type="match status" value="1"/>
</dbReference>
<evidence type="ECO:0000256" key="2">
    <source>
        <dbReference type="ARBA" id="ARBA00006966"/>
    </source>
</evidence>
<feature type="domain" description="Aromatic amino acid beta-eliminating lyase/threonine aldolase" evidence="4">
    <location>
        <begin position="43"/>
        <end position="296"/>
    </location>
</feature>
<dbReference type="GO" id="GO:0005829">
    <property type="term" value="C:cytosol"/>
    <property type="evidence" value="ECO:0007669"/>
    <property type="project" value="TreeGrafter"/>
</dbReference>
<evidence type="ECO:0000259" key="4">
    <source>
        <dbReference type="Pfam" id="PF01212"/>
    </source>
</evidence>
<dbReference type="RefSeq" id="WP_151758825.1">
    <property type="nucleotide sequence ID" value="NZ_BKZW01000003.1"/>
</dbReference>
<comment type="similarity">
    <text evidence="2">Belongs to the threonine aldolase family.</text>
</comment>
<dbReference type="GO" id="GO:0006567">
    <property type="term" value="P:L-threonine catabolic process"/>
    <property type="evidence" value="ECO:0007669"/>
    <property type="project" value="TreeGrafter"/>
</dbReference>
<accession>A0A5J4KX77</accession>
<organism evidence="5 6">
    <name type="scientific">Dictyobacter vulcani</name>
    <dbReference type="NCBI Taxonomy" id="2607529"/>
    <lineage>
        <taxon>Bacteria</taxon>
        <taxon>Bacillati</taxon>
        <taxon>Chloroflexota</taxon>
        <taxon>Ktedonobacteria</taxon>
        <taxon>Ktedonobacterales</taxon>
        <taxon>Dictyobacteraceae</taxon>
        <taxon>Dictyobacter</taxon>
    </lineage>
</organism>
<dbReference type="AlphaFoldDB" id="A0A5J4KX77"/>
<keyword evidence="6" id="KW-1185">Reference proteome</keyword>
<sequence length="366" mass="40822">MTKERDPRQIRKACSRSLMGHYPQSLAGILHELAETVRADESPDVYGAGNIIRDFEAEVAQLLGKEAAVFMPSGTMCQPIALRIWTDRRHLPRVGYHPTSHLELHEFQGLQRLHGLETVLIGSPYQLLTLDDLKAVAEPLGALLLELPQREIGGQLPSWDELTAITGWAREHNIATHLDGARLWECKPYYQREYAEIAGLFDSVYVSFYKSLGGISGAVLAGPADMVAEARIWQRRQGGNLYQLYPYVLAARKGLAERLPRMQAYHEKAVAIAAALSVFPQIEILPAVPQTHMMHVFMRGDREQLVESALDIAEETGTWLFGSLSPTQLPAYQKFELSVGDASLDMSTDEIVSLFEKVFAQVEAAR</sequence>
<dbReference type="Proteomes" id="UP000326912">
    <property type="component" value="Unassembled WGS sequence"/>
</dbReference>
<dbReference type="SUPFAM" id="SSF53383">
    <property type="entry name" value="PLP-dependent transferases"/>
    <property type="match status" value="1"/>
</dbReference>
<gene>
    <name evidence="5" type="ORF">KDW_53120</name>
</gene>